<accession>A0A4R2LJU9</accession>
<evidence type="ECO:0000313" key="3">
    <source>
        <dbReference type="Proteomes" id="UP000295711"/>
    </source>
</evidence>
<dbReference type="EMBL" id="SLXA01000002">
    <property type="protein sequence ID" value="TCO85795.1"/>
    <property type="molecule type" value="Genomic_DNA"/>
</dbReference>
<proteinExistence type="predicted"/>
<protein>
    <submittedName>
        <fullName evidence="2">Uncharacterized protein</fullName>
    </submittedName>
</protein>
<organism evidence="2 3">
    <name type="scientific">Frisingicoccus caecimuris</name>
    <dbReference type="NCBI Taxonomy" id="1796636"/>
    <lineage>
        <taxon>Bacteria</taxon>
        <taxon>Bacillati</taxon>
        <taxon>Bacillota</taxon>
        <taxon>Clostridia</taxon>
        <taxon>Lachnospirales</taxon>
        <taxon>Lachnospiraceae</taxon>
        <taxon>Frisingicoccus</taxon>
    </lineage>
</organism>
<reference evidence="2 3" key="1">
    <citation type="submission" date="2019-03" db="EMBL/GenBank/DDBJ databases">
        <title>Genomic Encyclopedia of Type Strains, Phase IV (KMG-IV): sequencing the most valuable type-strain genomes for metagenomic binning, comparative biology and taxonomic classification.</title>
        <authorList>
            <person name="Goeker M."/>
        </authorList>
    </citation>
    <scope>NUCLEOTIDE SEQUENCE [LARGE SCALE GENOMIC DNA]</scope>
    <source>
        <strain evidence="2 3">DSM 28559</strain>
    </source>
</reference>
<feature type="region of interest" description="Disordered" evidence="1">
    <location>
        <begin position="1"/>
        <end position="48"/>
    </location>
</feature>
<feature type="compositionally biased region" description="Polar residues" evidence="1">
    <location>
        <begin position="1"/>
        <end position="10"/>
    </location>
</feature>
<evidence type="ECO:0000313" key="2">
    <source>
        <dbReference type="EMBL" id="TCO85795.1"/>
    </source>
</evidence>
<evidence type="ECO:0000256" key="1">
    <source>
        <dbReference type="SAM" id="MobiDB-lite"/>
    </source>
</evidence>
<dbReference type="AlphaFoldDB" id="A0A4R2LJU9"/>
<dbReference type="Proteomes" id="UP000295711">
    <property type="component" value="Unassembled WGS sequence"/>
</dbReference>
<keyword evidence="3" id="KW-1185">Reference proteome</keyword>
<gene>
    <name evidence="2" type="ORF">EV212_102110</name>
</gene>
<comment type="caution">
    <text evidence="2">The sequence shown here is derived from an EMBL/GenBank/DDBJ whole genome shotgun (WGS) entry which is preliminary data.</text>
</comment>
<sequence>MSSKSKTGSENGFRVISEPGLRSSKKQKAQLQSRMFEFSRMKKRGKKR</sequence>
<name>A0A4R2LJU9_9FIRM</name>